<sequence>MPDFLPKTMLDRGTFWTPVPDWTSARLHGDGWSARAVPDLHRVLVSGNLEAAVASLAPGAPSIGLWQIAEREIHALRIGRDRMLITSVEPLAANPGWNADGYAVSLADDAYRTVEIQGPKLRELIAEMSFVDLEGRSPSAATLVCGQPALLHRTSPDCARLHIEAPLATTIWHWLERR</sequence>
<keyword evidence="2" id="KW-1185">Reference proteome</keyword>
<dbReference type="RefSeq" id="WP_189504139.1">
    <property type="nucleotide sequence ID" value="NZ_BMZQ01000002.1"/>
</dbReference>
<reference evidence="1" key="1">
    <citation type="journal article" date="2014" name="Int. J. Syst. Evol. Microbiol.">
        <title>Complete genome sequence of Corynebacterium casei LMG S-19264T (=DSM 44701T), isolated from a smear-ripened cheese.</title>
        <authorList>
            <consortium name="US DOE Joint Genome Institute (JGI-PGF)"/>
            <person name="Walter F."/>
            <person name="Albersmeier A."/>
            <person name="Kalinowski J."/>
            <person name="Ruckert C."/>
        </authorList>
    </citation>
    <scope>NUCLEOTIDE SEQUENCE</scope>
    <source>
        <strain evidence="1">KCTC 42249</strain>
    </source>
</reference>
<dbReference type="AlphaFoldDB" id="A0A8J3DR01"/>
<protein>
    <submittedName>
        <fullName evidence="1">Uncharacterized protein</fullName>
    </submittedName>
</protein>
<comment type="caution">
    <text evidence="1">The sequence shown here is derived from an EMBL/GenBank/DDBJ whole genome shotgun (WGS) entry which is preliminary data.</text>
</comment>
<evidence type="ECO:0000313" key="2">
    <source>
        <dbReference type="Proteomes" id="UP000630142"/>
    </source>
</evidence>
<accession>A0A8J3DR01</accession>
<dbReference type="Proteomes" id="UP000630142">
    <property type="component" value="Unassembled WGS sequence"/>
</dbReference>
<dbReference type="Gene3D" id="3.30.1360.120">
    <property type="entry name" value="Probable tRNA modification gtpase trme, domain 1"/>
    <property type="match status" value="1"/>
</dbReference>
<evidence type="ECO:0000313" key="1">
    <source>
        <dbReference type="EMBL" id="GHD16190.1"/>
    </source>
</evidence>
<organism evidence="1 2">
    <name type="scientific">Tianweitania populi</name>
    <dbReference type="NCBI Taxonomy" id="1607949"/>
    <lineage>
        <taxon>Bacteria</taxon>
        <taxon>Pseudomonadati</taxon>
        <taxon>Pseudomonadota</taxon>
        <taxon>Alphaproteobacteria</taxon>
        <taxon>Hyphomicrobiales</taxon>
        <taxon>Phyllobacteriaceae</taxon>
        <taxon>Tianweitania</taxon>
    </lineage>
</organism>
<name>A0A8J3DR01_9HYPH</name>
<proteinExistence type="predicted"/>
<reference evidence="1" key="2">
    <citation type="submission" date="2020-09" db="EMBL/GenBank/DDBJ databases">
        <authorList>
            <person name="Sun Q."/>
            <person name="Kim S."/>
        </authorList>
    </citation>
    <scope>NUCLEOTIDE SEQUENCE</scope>
    <source>
        <strain evidence="1">KCTC 42249</strain>
    </source>
</reference>
<gene>
    <name evidence="1" type="ORF">GCM10016234_24020</name>
</gene>
<dbReference type="InterPro" id="IPR027266">
    <property type="entry name" value="TrmE/GcvT-like"/>
</dbReference>
<dbReference type="EMBL" id="BMZQ01000002">
    <property type="protein sequence ID" value="GHD16190.1"/>
    <property type="molecule type" value="Genomic_DNA"/>
</dbReference>
<dbReference type="SUPFAM" id="SSF103025">
    <property type="entry name" value="Folate-binding domain"/>
    <property type="match status" value="1"/>
</dbReference>